<evidence type="ECO:0000256" key="1">
    <source>
        <dbReference type="ARBA" id="ARBA00004167"/>
    </source>
</evidence>
<proteinExistence type="predicted"/>
<feature type="domain" description="Translocation and assembly module TamB C-terminal" evidence="6">
    <location>
        <begin position="564"/>
        <end position="876"/>
    </location>
</feature>
<dbReference type="Proteomes" id="UP000309561">
    <property type="component" value="Unassembled WGS sequence"/>
</dbReference>
<comment type="caution">
    <text evidence="7">The sequence shown here is derived from an EMBL/GenBank/DDBJ whole genome shotgun (WGS) entry which is preliminary data.</text>
</comment>
<keyword evidence="4 5" id="KW-0472">Membrane</keyword>
<evidence type="ECO:0000259" key="6">
    <source>
        <dbReference type="Pfam" id="PF04357"/>
    </source>
</evidence>
<evidence type="ECO:0000256" key="3">
    <source>
        <dbReference type="ARBA" id="ARBA00022989"/>
    </source>
</evidence>
<reference evidence="7 8" key="1">
    <citation type="submission" date="2019-04" db="EMBL/GenBank/DDBJ databases">
        <title>Sulfurimonas crateris sp. nov. a facultative anaerobic sulfur-oxidizing chemolithautotrophic bacterium isolated from a terrestrial mud vulcano.</title>
        <authorList>
            <person name="Ratnikova N.M."/>
            <person name="Slobodkin A.I."/>
            <person name="Merkel A.Y."/>
            <person name="Novikov A."/>
            <person name="Bonch-Osmolovskaya E.A."/>
            <person name="Slobodkina G.B."/>
        </authorList>
    </citation>
    <scope>NUCLEOTIDE SEQUENCE [LARGE SCALE GENOMIC DNA]</scope>
    <source>
        <strain evidence="7 8">SN118</strain>
    </source>
</reference>
<gene>
    <name evidence="7" type="ORF">FCU45_04910</name>
</gene>
<evidence type="ECO:0000256" key="4">
    <source>
        <dbReference type="ARBA" id="ARBA00023136"/>
    </source>
</evidence>
<evidence type="ECO:0000313" key="8">
    <source>
        <dbReference type="Proteomes" id="UP000309561"/>
    </source>
</evidence>
<sequence>MIKRVYTFLHFTTLLALLGAAIILIALFQKDVVPYLAQNYLKEYDVEYKGIEGTLFSGVIVSGVKYKDSIEVDELRVNYNLLMLMSPTPRVSSISANGVFVDAKKLLETKSAETSSIFALNISKVDIQNVKAAYKGEIYSLNLTAIDIRLGETIDIRKILLEAETPYAALSLEGSVKENNLKGRSTLLPSEKFHNEYLGFLRYTPSKIELFFDISSKEADLKTSLKSVVFKDVEDLVLENIELHATYSFSDDFFTLYSDYTALYANNNIAIEQKSRVGLDGKATSNLEAKIVQDEFNLPFESFSVAIKRDENLTQFDLGAKDIVVNAQTKDFKEFLLKAKSIYADLDAKVELKNESIALTGELYPKSDAPHLREYNIDRFSKLNVFVLKNKESLRANIGTGKLSLTLFEDENGLVGVLKAGESKFDIKGSIQNREFMVEANIDSIRTLLIELELIDESLLFDASVILKAKVALKDGVEVDTRVDIPWYRLELDSQNIYTDRDSYVEFFYADREVIVKSYNIGVMQKRVYSKRASKISLSQNDIIELKEFWVYDNLLIGGELNYSEMSADVTIKSDKFRYESEDANVSVRVDIEASVNSNGSQSISGDIEILSGVITYVPKKEYAIKDEDIIIIQDIKPPKKEHEKRELNIRVYSSKPIEYKIKDVELLVTPNLVIYQEFGGLLQILGALQIHSGVATISDREFEFDESEIYFYDKHYANPYLNLNLHHYTLDNVDIEIYITNRVESPVFILSSNPQMSQDDIISYILFGEATSSIFDTTGKESRSSLGTLALGAGLKGFLSKSANLKIDTLNILTNEDGTLGYEIGKRFGKRVRMVYKNDDISSLTLQYSLSRSVRIDVDVKETGQGVGIFYIKDFKLEDTILK</sequence>
<accession>A0A4U2Z7U5</accession>
<dbReference type="GO" id="GO:0097347">
    <property type="term" value="C:TAM protein secretion complex"/>
    <property type="evidence" value="ECO:0007669"/>
    <property type="project" value="TreeGrafter"/>
</dbReference>
<dbReference type="AlphaFoldDB" id="A0A4U2Z7U5"/>
<dbReference type="RefSeq" id="WP_137012877.1">
    <property type="nucleotide sequence ID" value="NZ_SZPX01000003.1"/>
</dbReference>
<dbReference type="OrthoDB" id="5348023at2"/>
<feature type="transmembrane region" description="Helical" evidence="5">
    <location>
        <begin position="7"/>
        <end position="28"/>
    </location>
</feature>
<evidence type="ECO:0000313" key="7">
    <source>
        <dbReference type="EMBL" id="TKI69955.1"/>
    </source>
</evidence>
<organism evidence="7 8">
    <name type="scientific">Sulfurimonas crateris</name>
    <dbReference type="NCBI Taxonomy" id="2574727"/>
    <lineage>
        <taxon>Bacteria</taxon>
        <taxon>Pseudomonadati</taxon>
        <taxon>Campylobacterota</taxon>
        <taxon>Epsilonproteobacteria</taxon>
        <taxon>Campylobacterales</taxon>
        <taxon>Sulfurimonadaceae</taxon>
        <taxon>Sulfurimonas</taxon>
    </lineage>
</organism>
<dbReference type="Pfam" id="PF04357">
    <property type="entry name" value="TamB"/>
    <property type="match status" value="1"/>
</dbReference>
<keyword evidence="2 5" id="KW-0812">Transmembrane</keyword>
<dbReference type="GO" id="GO:0009306">
    <property type="term" value="P:protein secretion"/>
    <property type="evidence" value="ECO:0007669"/>
    <property type="project" value="InterPro"/>
</dbReference>
<dbReference type="EMBL" id="SZPX01000003">
    <property type="protein sequence ID" value="TKI69955.1"/>
    <property type="molecule type" value="Genomic_DNA"/>
</dbReference>
<name>A0A4U2Z7U5_9BACT</name>
<keyword evidence="8" id="KW-1185">Reference proteome</keyword>
<comment type="subcellular location">
    <subcellularLocation>
        <location evidence="1">Membrane</location>
        <topology evidence="1">Single-pass membrane protein</topology>
    </subcellularLocation>
</comment>
<evidence type="ECO:0000256" key="5">
    <source>
        <dbReference type="SAM" id="Phobius"/>
    </source>
</evidence>
<dbReference type="PANTHER" id="PTHR36985">
    <property type="entry name" value="TRANSLOCATION AND ASSEMBLY MODULE SUBUNIT TAMB"/>
    <property type="match status" value="1"/>
</dbReference>
<dbReference type="GO" id="GO:0005886">
    <property type="term" value="C:plasma membrane"/>
    <property type="evidence" value="ECO:0007669"/>
    <property type="project" value="InterPro"/>
</dbReference>
<keyword evidence="3 5" id="KW-1133">Transmembrane helix</keyword>
<protein>
    <recommendedName>
        <fullName evidence="6">Translocation and assembly module TamB C-terminal domain-containing protein</fullName>
    </recommendedName>
</protein>
<dbReference type="PANTHER" id="PTHR36985:SF1">
    <property type="entry name" value="TRANSLOCATION AND ASSEMBLY MODULE SUBUNIT TAMB"/>
    <property type="match status" value="1"/>
</dbReference>
<dbReference type="InterPro" id="IPR007452">
    <property type="entry name" value="TamB_C"/>
</dbReference>
<evidence type="ECO:0000256" key="2">
    <source>
        <dbReference type="ARBA" id="ARBA00022692"/>
    </source>
</evidence>